<keyword evidence="3" id="KW-1003">Cell membrane</keyword>
<dbReference type="PANTHER" id="PTHR32309:SF13">
    <property type="entry name" value="FERRIC ENTEROBACTIN TRANSPORT PROTEIN FEPE"/>
    <property type="match status" value="1"/>
</dbReference>
<dbReference type="InterPro" id="IPR050445">
    <property type="entry name" value="Bact_polysacc_biosynth/exp"/>
</dbReference>
<accession>A0A6A8M7W7</accession>
<keyword evidence="4 8" id="KW-0812">Transmembrane</keyword>
<dbReference type="EMBL" id="VUNB01000003">
    <property type="protein sequence ID" value="MST68923.1"/>
    <property type="molecule type" value="Genomic_DNA"/>
</dbReference>
<dbReference type="GO" id="GO:0004713">
    <property type="term" value="F:protein tyrosine kinase activity"/>
    <property type="evidence" value="ECO:0007669"/>
    <property type="project" value="TreeGrafter"/>
</dbReference>
<evidence type="ECO:0000256" key="5">
    <source>
        <dbReference type="ARBA" id="ARBA00022989"/>
    </source>
</evidence>
<dbReference type="InterPro" id="IPR003856">
    <property type="entry name" value="LPS_length_determ_N"/>
</dbReference>
<dbReference type="RefSeq" id="WP_154572387.1">
    <property type="nucleotide sequence ID" value="NZ_VUNB01000003.1"/>
</dbReference>
<comment type="subcellular location">
    <subcellularLocation>
        <location evidence="1">Cell membrane</location>
        <topology evidence="1">Multi-pass membrane protein</topology>
    </subcellularLocation>
</comment>
<feature type="domain" description="Polysaccharide chain length determinant N-terminal" evidence="9">
    <location>
        <begin position="11"/>
        <end position="101"/>
    </location>
</feature>
<gene>
    <name evidence="10" type="ORF">FYJ66_04860</name>
</gene>
<dbReference type="PANTHER" id="PTHR32309">
    <property type="entry name" value="TYROSINE-PROTEIN KINASE"/>
    <property type="match status" value="1"/>
</dbReference>
<reference evidence="10" key="1">
    <citation type="submission" date="2019-09" db="EMBL/GenBank/DDBJ databases">
        <title>In-depth cultivation of the pig gut microbiome towards novel bacterial diversity and tailored functional studies.</title>
        <authorList>
            <person name="Wylensek D."/>
            <person name="Hitch T.C.A."/>
            <person name="Clavel T."/>
        </authorList>
    </citation>
    <scope>NUCLEOTIDE SEQUENCE</scope>
    <source>
        <strain evidence="10">RF-744-FAT-WT-3</strain>
    </source>
</reference>
<comment type="similarity">
    <text evidence="2">Belongs to the CpsC/CapA family.</text>
</comment>
<dbReference type="AlphaFoldDB" id="A0A6A8M7W7"/>
<evidence type="ECO:0000259" key="9">
    <source>
        <dbReference type="Pfam" id="PF02706"/>
    </source>
</evidence>
<comment type="caution">
    <text evidence="10">The sequence shown here is derived from an EMBL/GenBank/DDBJ whole genome shotgun (WGS) entry which is preliminary data.</text>
</comment>
<dbReference type="GO" id="GO:0005886">
    <property type="term" value="C:plasma membrane"/>
    <property type="evidence" value="ECO:0007669"/>
    <property type="project" value="UniProtKB-SubCell"/>
</dbReference>
<evidence type="ECO:0000313" key="10">
    <source>
        <dbReference type="EMBL" id="MST68923.1"/>
    </source>
</evidence>
<sequence>MNEERYEEAVEIDLVDLFSYYARHLTAIILVTVVAAVVGLAGTKLIITPLYESSSMIYITATSGDAASNLLSNLQAGTALTADYKTLVTSRPVLEKVIDDLRLKESYKELSEKVTADNPQDTHILQITVKDPDPRRAKRIVDDLTTITVDQVAKVMDTNKPNVIQMGEVAKKPSSPSLPKNTAIAALIGLVLALGVLTFRYMRNDTINTPEDVEKYLGLDNLGMIPLGDGGKKNNQKAGRVRRNQRR</sequence>
<name>A0A6A8M7W7_9FIRM</name>
<evidence type="ECO:0000256" key="7">
    <source>
        <dbReference type="SAM" id="MobiDB-lite"/>
    </source>
</evidence>
<feature type="transmembrane region" description="Helical" evidence="8">
    <location>
        <begin position="20"/>
        <end position="47"/>
    </location>
</feature>
<protein>
    <recommendedName>
        <fullName evidence="9">Polysaccharide chain length determinant N-terminal domain-containing protein</fullName>
    </recommendedName>
</protein>
<organism evidence="10">
    <name type="scientific">Baileyella intestinalis</name>
    <dbReference type="NCBI Taxonomy" id="2606709"/>
    <lineage>
        <taxon>Bacteria</taxon>
        <taxon>Bacillati</taxon>
        <taxon>Bacillota</taxon>
        <taxon>Clostridia</taxon>
        <taxon>Peptostreptococcales</taxon>
        <taxon>Anaerovoracaceae</taxon>
        <taxon>Baileyella</taxon>
    </lineage>
</organism>
<keyword evidence="5 8" id="KW-1133">Transmembrane helix</keyword>
<feature type="transmembrane region" description="Helical" evidence="8">
    <location>
        <begin position="182"/>
        <end position="202"/>
    </location>
</feature>
<feature type="region of interest" description="Disordered" evidence="7">
    <location>
        <begin position="228"/>
        <end position="247"/>
    </location>
</feature>
<proteinExistence type="inferred from homology"/>
<evidence type="ECO:0000256" key="4">
    <source>
        <dbReference type="ARBA" id="ARBA00022692"/>
    </source>
</evidence>
<evidence type="ECO:0000256" key="6">
    <source>
        <dbReference type="ARBA" id="ARBA00023136"/>
    </source>
</evidence>
<evidence type="ECO:0000256" key="8">
    <source>
        <dbReference type="SAM" id="Phobius"/>
    </source>
</evidence>
<evidence type="ECO:0000256" key="1">
    <source>
        <dbReference type="ARBA" id="ARBA00004651"/>
    </source>
</evidence>
<dbReference type="Pfam" id="PF02706">
    <property type="entry name" value="Wzz"/>
    <property type="match status" value="1"/>
</dbReference>
<evidence type="ECO:0000256" key="3">
    <source>
        <dbReference type="ARBA" id="ARBA00022475"/>
    </source>
</evidence>
<keyword evidence="6 8" id="KW-0472">Membrane</keyword>
<evidence type="ECO:0000256" key="2">
    <source>
        <dbReference type="ARBA" id="ARBA00006683"/>
    </source>
</evidence>